<protein>
    <submittedName>
        <fullName evidence="1">Uncharacterized protein</fullName>
    </submittedName>
</protein>
<dbReference type="HOGENOM" id="CLU_206798_1_0_5"/>
<gene>
    <name evidence="1" type="ORF">ME7_01442</name>
</gene>
<accession>J1ISA8</accession>
<reference evidence="1 2" key="1">
    <citation type="submission" date="2012-03" db="EMBL/GenBank/DDBJ databases">
        <title>The Genome Sequence of Bartonella birtlesii LL-WM9.</title>
        <authorList>
            <consortium name="The Broad Institute Genome Sequencing Platform"/>
            <consortium name="The Broad Institute Genome Sequencing Center for Infectious Disease"/>
            <person name="Feldgarden M."/>
            <person name="Kirby J."/>
            <person name="Kosoy M."/>
            <person name="Birtles R."/>
            <person name="Probert W.S."/>
            <person name="Chiaraviglio L."/>
            <person name="Young S.K."/>
            <person name="Zeng Q."/>
            <person name="Gargeya S."/>
            <person name="Fitzgerald M."/>
            <person name="Haas B."/>
            <person name="Abouelleil A."/>
            <person name="Alvarado L."/>
            <person name="Arachchi H.M."/>
            <person name="Berlin A."/>
            <person name="Chapman S.B."/>
            <person name="Gearin G."/>
            <person name="Goldberg J."/>
            <person name="Griggs A."/>
            <person name="Gujja S."/>
            <person name="Hansen M."/>
            <person name="Heiman D."/>
            <person name="Howarth C."/>
            <person name="Larimer J."/>
            <person name="Lui A."/>
            <person name="MacDonald P.J.P."/>
            <person name="McCowen C."/>
            <person name="Montmayeur A."/>
            <person name="Murphy C."/>
            <person name="Neiman D."/>
            <person name="Pearson M."/>
            <person name="Priest M."/>
            <person name="Roberts A."/>
            <person name="Saif S."/>
            <person name="Shea T."/>
            <person name="Sisk P."/>
            <person name="Stolte C."/>
            <person name="Sykes S."/>
            <person name="Wortman J."/>
            <person name="Nusbaum C."/>
            <person name="Birren B."/>
        </authorList>
    </citation>
    <scope>NUCLEOTIDE SEQUENCE [LARGE SCALE GENOMIC DNA]</scope>
    <source>
        <strain evidence="1 2">LL-WM9</strain>
    </source>
</reference>
<dbReference type="AlphaFoldDB" id="J1ISA8"/>
<dbReference type="Proteomes" id="UP000008748">
    <property type="component" value="Unassembled WGS sequence"/>
</dbReference>
<comment type="caution">
    <text evidence="1">The sequence shown here is derived from an EMBL/GenBank/DDBJ whole genome shotgun (WGS) entry which is preliminary data.</text>
</comment>
<sequence length="43" mass="5032">MTNNPPSLPLLEMVGLFSQSHYLMTEEEKYLYAGSDGNRRMFY</sequence>
<organism evidence="1 2">
    <name type="scientific">Bartonella birtlesii LL-WM9</name>
    <dbReference type="NCBI Taxonomy" id="1094552"/>
    <lineage>
        <taxon>Bacteria</taxon>
        <taxon>Pseudomonadati</taxon>
        <taxon>Pseudomonadota</taxon>
        <taxon>Alphaproteobacteria</taxon>
        <taxon>Hyphomicrobiales</taxon>
        <taxon>Bartonellaceae</taxon>
        <taxon>Bartonella</taxon>
    </lineage>
</organism>
<evidence type="ECO:0000313" key="1">
    <source>
        <dbReference type="EMBL" id="EJF74397.1"/>
    </source>
</evidence>
<keyword evidence="2" id="KW-1185">Reference proteome</keyword>
<name>J1ISA8_9HYPH</name>
<proteinExistence type="predicted"/>
<feature type="non-terminal residue" evidence="1">
    <location>
        <position position="43"/>
    </location>
</feature>
<evidence type="ECO:0000313" key="2">
    <source>
        <dbReference type="Proteomes" id="UP000008748"/>
    </source>
</evidence>
<dbReference type="EMBL" id="AIMC01000041">
    <property type="protein sequence ID" value="EJF74397.1"/>
    <property type="molecule type" value="Genomic_DNA"/>
</dbReference>